<dbReference type="Gene3D" id="1.20.200.10">
    <property type="entry name" value="Fumarase/aspartase (Central domain)"/>
    <property type="match status" value="1"/>
</dbReference>
<comment type="caution">
    <text evidence="1">The sequence shown here is derived from an EMBL/GenBank/DDBJ whole genome shotgun (WGS) entry which is preliminary data.</text>
</comment>
<dbReference type="InterPro" id="IPR008948">
    <property type="entry name" value="L-Aspartase-like"/>
</dbReference>
<organism evidence="1">
    <name type="scientific">marine sediment metagenome</name>
    <dbReference type="NCBI Taxonomy" id="412755"/>
    <lineage>
        <taxon>unclassified sequences</taxon>
        <taxon>metagenomes</taxon>
        <taxon>ecological metagenomes</taxon>
    </lineage>
</organism>
<dbReference type="GO" id="GO:0003824">
    <property type="term" value="F:catalytic activity"/>
    <property type="evidence" value="ECO:0007669"/>
    <property type="project" value="InterPro"/>
</dbReference>
<dbReference type="SUPFAM" id="SSF48557">
    <property type="entry name" value="L-aspartase-like"/>
    <property type="match status" value="1"/>
</dbReference>
<gene>
    <name evidence="1" type="ORF">S03H2_36349</name>
</gene>
<proteinExistence type="predicted"/>
<evidence type="ECO:0008006" key="2">
    <source>
        <dbReference type="Google" id="ProtNLM"/>
    </source>
</evidence>
<evidence type="ECO:0000313" key="1">
    <source>
        <dbReference type="EMBL" id="GAH55195.1"/>
    </source>
</evidence>
<dbReference type="AlphaFoldDB" id="X1HDP5"/>
<feature type="non-terminal residue" evidence="1">
    <location>
        <position position="1"/>
    </location>
</feature>
<sequence>ELLCAAQAFDFRRPLKSSKILEACHEYIRKKIPHLTEDTILSDFIEAAIEIIKSNELLKISNQ</sequence>
<protein>
    <recommendedName>
        <fullName evidence="2">Histidine ammonia-lyase</fullName>
    </recommendedName>
</protein>
<reference evidence="1" key="1">
    <citation type="journal article" date="2014" name="Front. Microbiol.">
        <title>High frequency of phylogenetically diverse reductive dehalogenase-homologous genes in deep subseafloor sedimentary metagenomes.</title>
        <authorList>
            <person name="Kawai M."/>
            <person name="Futagami T."/>
            <person name="Toyoda A."/>
            <person name="Takaki Y."/>
            <person name="Nishi S."/>
            <person name="Hori S."/>
            <person name="Arai W."/>
            <person name="Tsubouchi T."/>
            <person name="Morono Y."/>
            <person name="Uchiyama I."/>
            <person name="Ito T."/>
            <person name="Fujiyama A."/>
            <person name="Inagaki F."/>
            <person name="Takami H."/>
        </authorList>
    </citation>
    <scope>NUCLEOTIDE SEQUENCE</scope>
    <source>
        <strain evidence="1">Expedition CK06-06</strain>
    </source>
</reference>
<name>X1HDP5_9ZZZZ</name>
<accession>X1HDP5</accession>
<dbReference type="EMBL" id="BARU01022295">
    <property type="protein sequence ID" value="GAH55195.1"/>
    <property type="molecule type" value="Genomic_DNA"/>
</dbReference>